<reference evidence="1 2" key="1">
    <citation type="submission" date="2019-04" db="EMBL/GenBank/DDBJ databases">
        <title>Geobacter ruber sp. nov., ferric-reducing bacteria isolated from paddy soil.</title>
        <authorList>
            <person name="Xu Z."/>
            <person name="Masuda Y."/>
            <person name="Itoh H."/>
            <person name="Senoo K."/>
        </authorList>
    </citation>
    <scope>NUCLEOTIDE SEQUENCE [LARGE SCALE GENOMIC DNA]</scope>
    <source>
        <strain evidence="1 2">Red88</strain>
    </source>
</reference>
<dbReference type="Gene3D" id="3.40.30.10">
    <property type="entry name" value="Glutaredoxin"/>
    <property type="match status" value="1"/>
</dbReference>
<dbReference type="SUPFAM" id="SSF52833">
    <property type="entry name" value="Thioredoxin-like"/>
    <property type="match status" value="1"/>
</dbReference>
<name>A0A5A9X4X4_9BACT</name>
<protein>
    <submittedName>
        <fullName evidence="1">DsbA family protein</fullName>
    </submittedName>
</protein>
<dbReference type="Pfam" id="PF13743">
    <property type="entry name" value="Thioredoxin_5"/>
    <property type="match status" value="1"/>
</dbReference>
<keyword evidence="2" id="KW-1185">Reference proteome</keyword>
<dbReference type="CDD" id="cd03025">
    <property type="entry name" value="DsbA_FrnE_like"/>
    <property type="match status" value="1"/>
</dbReference>
<dbReference type="Gene3D" id="1.10.472.60">
    <property type="entry name" value="putative protein disulfide isomerase domain"/>
    <property type="match status" value="1"/>
</dbReference>
<dbReference type="PANTHER" id="PTHR13887:SF54">
    <property type="entry name" value="DSBA FAMILY PROTEIN"/>
    <property type="match status" value="1"/>
</dbReference>
<dbReference type="Proteomes" id="UP000324298">
    <property type="component" value="Unassembled WGS sequence"/>
</dbReference>
<accession>A0A5A9X4X4</accession>
<evidence type="ECO:0000313" key="1">
    <source>
        <dbReference type="EMBL" id="KAA0888117.1"/>
    </source>
</evidence>
<gene>
    <name evidence="1" type="ORF">ET418_17115</name>
</gene>
<comment type="caution">
    <text evidence="1">The sequence shown here is derived from an EMBL/GenBank/DDBJ whole genome shotgun (WGS) entry which is preliminary data.</text>
</comment>
<dbReference type="AlphaFoldDB" id="A0A5A9X4X4"/>
<dbReference type="EMBL" id="SRSD01000012">
    <property type="protein sequence ID" value="KAA0888117.1"/>
    <property type="molecule type" value="Genomic_DNA"/>
</dbReference>
<dbReference type="PANTHER" id="PTHR13887">
    <property type="entry name" value="GLUTATHIONE S-TRANSFERASE KAPPA"/>
    <property type="match status" value="1"/>
</dbReference>
<proteinExistence type="predicted"/>
<organism evidence="1 2">
    <name type="scientific">Oryzomonas rubra</name>
    <dbReference type="NCBI Taxonomy" id="2509454"/>
    <lineage>
        <taxon>Bacteria</taxon>
        <taxon>Pseudomonadati</taxon>
        <taxon>Thermodesulfobacteriota</taxon>
        <taxon>Desulfuromonadia</taxon>
        <taxon>Geobacterales</taxon>
        <taxon>Geobacteraceae</taxon>
        <taxon>Oryzomonas</taxon>
    </lineage>
</organism>
<dbReference type="OrthoDB" id="9799122at2"/>
<sequence length="304" mass="34015">MTTTINNVVEIIEFTDPVCTWCWGSEPVLRKLETRFGEQVKISYVMAGLVKDITAFYDSYNDIGGDPVRSNTQIAKHWLEASERHGMPVQSEEFKLFSKEYPSTYPQNIAYKAAQIQDQVLANRFLRRIREASAAEAKLTNTAEVLVELASEVGLDVARFLDDFSHGAAQKAFEEDLATTARYRAHGFPTFLVRFGKKETLLRGYKSYEEFKVVIEYLTSGTILERPTPASEAAIMAFIRTYGSVSPIEIKMTFDLTDAELQSTVDSLLTQQMITRREAGNGYFISPQISSMACDTATGICAAV</sequence>
<evidence type="ECO:0000313" key="2">
    <source>
        <dbReference type="Proteomes" id="UP000324298"/>
    </source>
</evidence>
<dbReference type="InterPro" id="IPR036249">
    <property type="entry name" value="Thioredoxin-like_sf"/>
</dbReference>
<dbReference type="RefSeq" id="WP_149309711.1">
    <property type="nucleotide sequence ID" value="NZ_SRSD01000012.1"/>
</dbReference>